<sequence>MDFFIQWNYHLQSLNSNKKITGNKVAITFDDGPHPEHTPKALSLLKKYNAKGTFFCIGKNIEKYPELFQEIIKEGHSVGNHTFSHSNAFGFFGTKKVVEELKRTNNLVKNLSGLQMVLYRPAFGVTNPSIARAVKELKFRSIGWNVRSLDTTFRNEKQILDRITSRTEKGAILLLHDTSEKSMAVLERLLVFLEERKLKSVTVHQLLQIKAYA</sequence>
<dbReference type="InterPro" id="IPR050248">
    <property type="entry name" value="Polysacc_deacetylase_ArnD"/>
</dbReference>
<dbReference type="Proteomes" id="UP001059209">
    <property type="component" value="Chromosome"/>
</dbReference>
<reference evidence="2" key="1">
    <citation type="submission" date="2022-09" db="EMBL/GenBank/DDBJ databases">
        <title>Maribacter litopenaei sp. nov., isolated from the intestinal tract of the Pacific White Shrimp, Litopenaeus vannamei.</title>
        <authorList>
            <person name="Kim S.Y."/>
            <person name="Hwang C.Y."/>
        </authorList>
    </citation>
    <scope>NUCLEOTIDE SEQUENCE</scope>
    <source>
        <strain evidence="2">HL-LV01</strain>
    </source>
</reference>
<organism evidence="2 3">
    <name type="scientific">Maribacter litopenaei</name>
    <dbReference type="NCBI Taxonomy" id="2976127"/>
    <lineage>
        <taxon>Bacteria</taxon>
        <taxon>Pseudomonadati</taxon>
        <taxon>Bacteroidota</taxon>
        <taxon>Flavobacteriia</taxon>
        <taxon>Flavobacteriales</taxon>
        <taxon>Flavobacteriaceae</taxon>
        <taxon>Maribacter</taxon>
    </lineage>
</organism>
<gene>
    <name evidence="2" type="ORF">NYZ99_01320</name>
</gene>
<accession>A0ABY5Y8C8</accession>
<protein>
    <submittedName>
        <fullName evidence="2">Polysaccharide deacetylase family protein</fullName>
    </submittedName>
</protein>
<dbReference type="Pfam" id="PF01522">
    <property type="entry name" value="Polysacc_deac_1"/>
    <property type="match status" value="1"/>
</dbReference>
<dbReference type="PROSITE" id="PS51677">
    <property type="entry name" value="NODB"/>
    <property type="match status" value="1"/>
</dbReference>
<evidence type="ECO:0000313" key="3">
    <source>
        <dbReference type="Proteomes" id="UP001059209"/>
    </source>
</evidence>
<keyword evidence="3" id="KW-1185">Reference proteome</keyword>
<evidence type="ECO:0000313" key="2">
    <source>
        <dbReference type="EMBL" id="UWX55283.1"/>
    </source>
</evidence>
<dbReference type="PANTHER" id="PTHR10587">
    <property type="entry name" value="GLYCOSYL TRANSFERASE-RELATED"/>
    <property type="match status" value="1"/>
</dbReference>
<proteinExistence type="predicted"/>
<name>A0ABY5Y8C8_9FLAO</name>
<feature type="domain" description="NodB homology" evidence="1">
    <location>
        <begin position="23"/>
        <end position="204"/>
    </location>
</feature>
<dbReference type="RefSeq" id="WP_260573148.1">
    <property type="nucleotide sequence ID" value="NZ_CP104205.1"/>
</dbReference>
<dbReference type="EMBL" id="CP104205">
    <property type="protein sequence ID" value="UWX55283.1"/>
    <property type="molecule type" value="Genomic_DNA"/>
</dbReference>
<dbReference type="Gene3D" id="3.20.20.370">
    <property type="entry name" value="Glycoside hydrolase/deacetylase"/>
    <property type="match status" value="1"/>
</dbReference>
<evidence type="ECO:0000259" key="1">
    <source>
        <dbReference type="PROSITE" id="PS51677"/>
    </source>
</evidence>
<dbReference type="InterPro" id="IPR002509">
    <property type="entry name" value="NODB_dom"/>
</dbReference>
<dbReference type="CDD" id="cd10917">
    <property type="entry name" value="CE4_NodB_like_6s_7s"/>
    <property type="match status" value="1"/>
</dbReference>
<dbReference type="InterPro" id="IPR011330">
    <property type="entry name" value="Glyco_hydro/deAcase_b/a-brl"/>
</dbReference>
<dbReference type="SUPFAM" id="SSF88713">
    <property type="entry name" value="Glycoside hydrolase/deacetylase"/>
    <property type="match status" value="1"/>
</dbReference>